<gene>
    <name evidence="2" type="ORF">Cgig2_031790</name>
</gene>
<comment type="caution">
    <text evidence="2">The sequence shown here is derived from an EMBL/GenBank/DDBJ whole genome shotgun (WGS) entry which is preliminary data.</text>
</comment>
<feature type="compositionally biased region" description="Basic and acidic residues" evidence="1">
    <location>
        <begin position="30"/>
        <end position="107"/>
    </location>
</feature>
<name>A0A9Q1GXM1_9CARY</name>
<evidence type="ECO:0000256" key="1">
    <source>
        <dbReference type="SAM" id="MobiDB-lite"/>
    </source>
</evidence>
<feature type="compositionally biased region" description="Basic residues" evidence="1">
    <location>
        <begin position="149"/>
        <end position="164"/>
    </location>
</feature>
<evidence type="ECO:0000313" key="3">
    <source>
        <dbReference type="Proteomes" id="UP001153076"/>
    </source>
</evidence>
<organism evidence="2 3">
    <name type="scientific">Carnegiea gigantea</name>
    <dbReference type="NCBI Taxonomy" id="171969"/>
    <lineage>
        <taxon>Eukaryota</taxon>
        <taxon>Viridiplantae</taxon>
        <taxon>Streptophyta</taxon>
        <taxon>Embryophyta</taxon>
        <taxon>Tracheophyta</taxon>
        <taxon>Spermatophyta</taxon>
        <taxon>Magnoliopsida</taxon>
        <taxon>eudicotyledons</taxon>
        <taxon>Gunneridae</taxon>
        <taxon>Pentapetalae</taxon>
        <taxon>Caryophyllales</taxon>
        <taxon>Cactineae</taxon>
        <taxon>Cactaceae</taxon>
        <taxon>Cactoideae</taxon>
        <taxon>Echinocereeae</taxon>
        <taxon>Carnegiea</taxon>
    </lineage>
</organism>
<reference evidence="2" key="1">
    <citation type="submission" date="2022-04" db="EMBL/GenBank/DDBJ databases">
        <title>Carnegiea gigantea Genome sequencing and assembly v2.</title>
        <authorList>
            <person name="Copetti D."/>
            <person name="Sanderson M.J."/>
            <person name="Burquez A."/>
            <person name="Wojciechowski M.F."/>
        </authorList>
    </citation>
    <scope>NUCLEOTIDE SEQUENCE</scope>
    <source>
        <strain evidence="2">SGP5-SGP5p</strain>
        <tissue evidence="2">Aerial part</tissue>
    </source>
</reference>
<proteinExistence type="predicted"/>
<feature type="compositionally biased region" description="Basic and acidic residues" evidence="1">
    <location>
        <begin position="117"/>
        <end position="148"/>
    </location>
</feature>
<protein>
    <submittedName>
        <fullName evidence="2">Uncharacterized protein</fullName>
    </submittedName>
</protein>
<dbReference type="Proteomes" id="UP001153076">
    <property type="component" value="Unassembled WGS sequence"/>
</dbReference>
<keyword evidence="3" id="KW-1185">Reference proteome</keyword>
<evidence type="ECO:0000313" key="2">
    <source>
        <dbReference type="EMBL" id="KAJ8426398.1"/>
    </source>
</evidence>
<feature type="compositionally biased region" description="Basic and acidic residues" evidence="1">
    <location>
        <begin position="165"/>
        <end position="204"/>
    </location>
</feature>
<dbReference type="EMBL" id="JAKOGI010001298">
    <property type="protein sequence ID" value="KAJ8426398.1"/>
    <property type="molecule type" value="Genomic_DNA"/>
</dbReference>
<sequence>MECDRPKSRHERSKKSCHCETIISESEEYDKEKSKDLSKGRCKDNKISHKDEKDHTNGDKHLYKTSDKLKEQEKEIKGPEKYITWSKEKRNENREQHEKDSAKDKKREKDHHRDKHKEKDHDQDKDEKNCARKKDHQRKRENEMEKAERKKPKKEKSRRRRRRAKDKDRGKDMEKEKDKERTRDRDKGRDHEKNRNRDTVDKDR</sequence>
<dbReference type="AlphaFoldDB" id="A0A9Q1GXM1"/>
<feature type="region of interest" description="Disordered" evidence="1">
    <location>
        <begin position="27"/>
        <end position="204"/>
    </location>
</feature>
<accession>A0A9Q1GXM1</accession>